<protein>
    <recommendedName>
        <fullName evidence="5">Pentatricopeptide repeat-containing protein</fullName>
    </recommendedName>
</protein>
<gene>
    <name evidence="3" type="ORF">KP509_13G031800</name>
</gene>
<dbReference type="InterPro" id="IPR046960">
    <property type="entry name" value="PPR_At4g14850-like_plant"/>
</dbReference>
<evidence type="ECO:0000313" key="3">
    <source>
        <dbReference type="EMBL" id="KAH7420947.1"/>
    </source>
</evidence>
<dbReference type="Gene3D" id="1.25.40.10">
    <property type="entry name" value="Tetratricopeptide repeat domain"/>
    <property type="match status" value="11"/>
</dbReference>
<dbReference type="FunFam" id="1.25.40.10:FF:000031">
    <property type="entry name" value="Pentatricopeptide repeat-containing protein mitochondrial"/>
    <property type="match status" value="1"/>
</dbReference>
<dbReference type="EMBL" id="CM035418">
    <property type="protein sequence ID" value="KAH7420947.1"/>
    <property type="molecule type" value="Genomic_DNA"/>
</dbReference>
<name>A0A8T2TCK8_CERRI</name>
<dbReference type="Pfam" id="PF01535">
    <property type="entry name" value="PPR"/>
    <property type="match status" value="12"/>
</dbReference>
<evidence type="ECO:0008006" key="5">
    <source>
        <dbReference type="Google" id="ProtNLM"/>
    </source>
</evidence>
<evidence type="ECO:0000256" key="2">
    <source>
        <dbReference type="PROSITE-ProRule" id="PRU00708"/>
    </source>
</evidence>
<feature type="repeat" description="PPR" evidence="2">
    <location>
        <begin position="516"/>
        <end position="550"/>
    </location>
</feature>
<evidence type="ECO:0000313" key="4">
    <source>
        <dbReference type="Proteomes" id="UP000825935"/>
    </source>
</evidence>
<dbReference type="OrthoDB" id="185373at2759"/>
<feature type="repeat" description="PPR" evidence="2">
    <location>
        <begin position="1217"/>
        <end position="1251"/>
    </location>
</feature>
<feature type="repeat" description="PPR" evidence="2">
    <location>
        <begin position="816"/>
        <end position="850"/>
    </location>
</feature>
<dbReference type="InterPro" id="IPR002885">
    <property type="entry name" value="PPR_rpt"/>
</dbReference>
<dbReference type="FunFam" id="1.25.40.10:FF:000285">
    <property type="entry name" value="Pentatricopeptide repeat-containing protein, chloroplastic"/>
    <property type="match status" value="2"/>
</dbReference>
<dbReference type="GO" id="GO:0048731">
    <property type="term" value="P:system development"/>
    <property type="evidence" value="ECO:0007669"/>
    <property type="project" value="UniProtKB-ARBA"/>
</dbReference>
<feature type="repeat" description="PPR" evidence="2">
    <location>
        <begin position="213"/>
        <end position="247"/>
    </location>
</feature>
<feature type="repeat" description="PPR" evidence="2">
    <location>
        <begin position="1252"/>
        <end position="1286"/>
    </location>
</feature>
<dbReference type="InterPro" id="IPR011990">
    <property type="entry name" value="TPR-like_helical_dom_sf"/>
</dbReference>
<feature type="repeat" description="PPR" evidence="2">
    <location>
        <begin position="1015"/>
        <end position="1049"/>
    </location>
</feature>
<keyword evidence="1" id="KW-0677">Repeat</keyword>
<sequence length="1518" mass="168025">MNSIAYENVVLPQAVSLDKTLQLSYSCNIGVSQPDSPLDCSEGLLSLEKYASILQKCRKEKNLAFANLIHTHLCGNGLEAHESIGNHLVPMYVECGSAINAQQVFNRISHLNEFSWTALIEGYIENGNVDHAFRLYDKMKKDQVAPSKFTYMALLKACIISKSLEKGREIHVAIVEEEYETDRYIGSSLLSMYAKCGSLIEACDTFQELLIQDVVSWTVLISAYVDQGLAAKAFETFQRMLYAGMTPDRVTYIYILKACGMLKSLIKGRNVHNQIRTKAFRRDVSIVSALIDMYAKCGALSSANEVLEELSSCDVAAWNILMAAYVDQGLNIEALNLYRRMQKEGITPDASTFVCSLKACIGCQAIEVGIELHKKIDSFGLMSDPFVASTLVDMYSKFGLSENALETFNNLPRKEVVSWTALISGYSDNGLHEQALSCFKQMQADGTEPDSVTFLYCLRSAGSLGLAETGQELHYMIAENGFDEDQRVGSSLVTMYVKCGLIAEAQDVFSELQDPDLVSWTALVTGYAELGHGEAALDIFQQMQEKGMHPDTVTFVSVLKACSTISSLNHGRAIHFEVIKEGFEESSFIANSLMDLYIKCGCLSEACDVFAELKNVDDISWAVLIKGHIDEGFADEALTYYRKMQLKQVSPDSVSFSSALRACGELKDLENGYQIHYEIVLDGFEKDALVSSNLVAMYAKKGQLEEAEDTYSEHSSEDSSIWNALVLGYIEQCLGEKALAFLKQNPAYLNDMTCISSLKVCSFVKALSDGQLIHIEVVKSGFEDDHFIGNALVDFYFKCGLLPDAQRVFDKLYTRDVALWNTLVAGYAESYLDLETLECLDDMQDEGISPNASTYTCIATLCGNVGIIYEGQQLHQKIVIKGIENSHPISTALLTMYAKCGLLAEAQAVFDHVFSPDVFCWNALIAGYAEYGYSEEVLNCLGKMKVPANAATYLNCIKASKTTGSLQSAYKVHALIIEEGFEEDAIIGSALIDMYSSCCSMLDANEIFEELAARDVFSWTALMTGYIEQGSDQEALNCYEQMLEDGLSTDLVTTVCSLQACANLRSVKKVLAMHLELSKKGYEQDASVGNHLVQTYAKCMLIPEAQKVFDSLSDRSVVSWTALITAYSDKGLYHEVLNTLEKMESDGISSDAVTFISSFRAIGSIGDLFRGQTLHMFITKKGLDNDPCIGNALVGMYTKCNLLEDAHHIFDTLAVQDVVSWTALIGGLSEKGICDEALEFFHMMQFQGVFPDAVSWNAVISAFVEQEESDRAHIYFKQMQEQGLMPTIPTFLSMIKACGSTASLDTGRRFHSQLKNIQWEDNEAMLMAALIDMYGKCGYMAGAQQIFNDSPSEDGVIWNALISGYTGLGQDQLAFYSLKEMMNSKITKPDEATFVIAITMCTHVGSVESGLQFFESMSKDYNIQPTMKHYNCLLDLLGRAGRIHEAVLTIAMIPFEVDTVIWSTILSACYKWGNIDLGKHAFQHAMRNDELAATFILMSNISVHSLKLEEDESITFST</sequence>
<feature type="repeat" description="PPR" evidence="2">
    <location>
        <begin position="314"/>
        <end position="348"/>
    </location>
</feature>
<feature type="repeat" description="PPR" evidence="2">
    <location>
        <begin position="415"/>
        <end position="449"/>
    </location>
</feature>
<dbReference type="GO" id="GO:0009451">
    <property type="term" value="P:RNA modification"/>
    <property type="evidence" value="ECO:0007669"/>
    <property type="project" value="InterPro"/>
</dbReference>
<dbReference type="Proteomes" id="UP000825935">
    <property type="component" value="Chromosome 13"/>
</dbReference>
<dbReference type="FunFam" id="1.25.40.10:FF:000073">
    <property type="entry name" value="Pentatricopeptide repeat-containing protein chloroplastic"/>
    <property type="match status" value="2"/>
</dbReference>
<proteinExistence type="predicted"/>
<feature type="repeat" description="PPR" evidence="2">
    <location>
        <begin position="617"/>
        <end position="651"/>
    </location>
</feature>
<evidence type="ECO:0000256" key="1">
    <source>
        <dbReference type="ARBA" id="ARBA00022737"/>
    </source>
</evidence>
<dbReference type="NCBIfam" id="TIGR00756">
    <property type="entry name" value="PPR"/>
    <property type="match status" value="10"/>
</dbReference>
<organism evidence="3 4">
    <name type="scientific">Ceratopteris richardii</name>
    <name type="common">Triangle waterfern</name>
    <dbReference type="NCBI Taxonomy" id="49495"/>
    <lineage>
        <taxon>Eukaryota</taxon>
        <taxon>Viridiplantae</taxon>
        <taxon>Streptophyta</taxon>
        <taxon>Embryophyta</taxon>
        <taxon>Tracheophyta</taxon>
        <taxon>Polypodiopsida</taxon>
        <taxon>Polypodiidae</taxon>
        <taxon>Polypodiales</taxon>
        <taxon>Pteridineae</taxon>
        <taxon>Pteridaceae</taxon>
        <taxon>Parkerioideae</taxon>
        <taxon>Ceratopteris</taxon>
    </lineage>
</organism>
<accession>A0A8T2TCK8</accession>
<dbReference type="SUPFAM" id="SSF48452">
    <property type="entry name" value="TPR-like"/>
    <property type="match status" value="1"/>
</dbReference>
<comment type="caution">
    <text evidence="3">The sequence shown here is derived from an EMBL/GenBank/DDBJ whole genome shotgun (WGS) entry which is preliminary data.</text>
</comment>
<dbReference type="PANTHER" id="PTHR47926">
    <property type="entry name" value="PENTATRICOPEPTIDE REPEAT-CONTAINING PROTEIN"/>
    <property type="match status" value="1"/>
</dbReference>
<dbReference type="PROSITE" id="PS51375">
    <property type="entry name" value="PPR"/>
    <property type="match status" value="11"/>
</dbReference>
<dbReference type="Pfam" id="PF13041">
    <property type="entry name" value="PPR_2"/>
    <property type="match status" value="6"/>
</dbReference>
<dbReference type="FunFam" id="1.25.40.10:FF:000344">
    <property type="entry name" value="Pentatricopeptide repeat-containing protein"/>
    <property type="match status" value="1"/>
</dbReference>
<dbReference type="PANTHER" id="PTHR47926:SF382">
    <property type="entry name" value="PENTACOTRIPEPTIDE-REPEAT REGION OF PRORP DOMAIN-CONTAINING PROTEIN"/>
    <property type="match status" value="1"/>
</dbReference>
<feature type="repeat" description="PPR" evidence="2">
    <location>
        <begin position="1116"/>
        <end position="1150"/>
    </location>
</feature>
<keyword evidence="4" id="KW-1185">Reference proteome</keyword>
<feature type="repeat" description="PPR" evidence="2">
    <location>
        <begin position="112"/>
        <end position="146"/>
    </location>
</feature>
<dbReference type="FunFam" id="1.25.40.10:FF:000158">
    <property type="entry name" value="pentatricopeptide repeat-containing protein At2g33680"/>
    <property type="match status" value="1"/>
</dbReference>
<reference evidence="3" key="1">
    <citation type="submission" date="2021-08" db="EMBL/GenBank/DDBJ databases">
        <title>WGS assembly of Ceratopteris richardii.</title>
        <authorList>
            <person name="Marchant D.B."/>
            <person name="Chen G."/>
            <person name="Jenkins J."/>
            <person name="Shu S."/>
            <person name="Leebens-Mack J."/>
            <person name="Grimwood J."/>
            <person name="Schmutz J."/>
            <person name="Soltis P."/>
            <person name="Soltis D."/>
            <person name="Chen Z.-H."/>
        </authorList>
    </citation>
    <scope>NUCLEOTIDE SEQUENCE</scope>
    <source>
        <strain evidence="3">Whitten #5841</strain>
        <tissue evidence="3">Leaf</tissue>
    </source>
</reference>
<dbReference type="GO" id="GO:0003723">
    <property type="term" value="F:RNA binding"/>
    <property type="evidence" value="ECO:0007669"/>
    <property type="project" value="InterPro"/>
</dbReference>